<dbReference type="eggNOG" id="ENOG5031IMG">
    <property type="taxonomic scope" value="Bacteria"/>
</dbReference>
<dbReference type="EMBL" id="BBMZ01000008">
    <property type="protein sequence ID" value="GAL57721.1"/>
    <property type="molecule type" value="Genomic_DNA"/>
</dbReference>
<dbReference type="RefSeq" id="WP_042390272.1">
    <property type="nucleotide sequence ID" value="NZ_BBMZ01000008.1"/>
</dbReference>
<accession>A0A090UYU6</accession>
<keyword evidence="2" id="KW-1185">Reference proteome</keyword>
<dbReference type="Proteomes" id="UP000029462">
    <property type="component" value="Unassembled WGS sequence"/>
</dbReference>
<evidence type="ECO:0000313" key="2">
    <source>
        <dbReference type="Proteomes" id="UP000029462"/>
    </source>
</evidence>
<dbReference type="OrthoDB" id="6433535at2"/>
<name>A0A090UYU6_PSEVU</name>
<dbReference type="AlphaFoldDB" id="A0A090UYU6"/>
<comment type="caution">
    <text evidence="1">The sequence shown here is derived from an EMBL/GenBank/DDBJ whole genome shotgun (WGS) entry which is preliminary data.</text>
</comment>
<protein>
    <submittedName>
        <fullName evidence="1">Uncharacterized protein</fullName>
    </submittedName>
</protein>
<sequence length="236" mass="26888">MAEGYAKMRVQSERNIALALTKALREIHGTNMQTIESVKLGAERMINHGSCLIPDDYYRDTCRELINEDRRLVLSLAEIYNRNDVALDMVEIYFRTTLKRLGEQKSITLRDYLIKAVGERAYEYAEKASKLALSLTIAKLIISSGEFQASHMRMVSSLSSMFINGAVVYSKAQIASIAANKLKFQDAAYYHALYKENLEMLYFLIEPQMTKIIYQIESGGNNEEIIGDALYELLKK</sequence>
<organism evidence="1 2">
    <name type="scientific">Pseudescherichia vulneris NBRC 102420</name>
    <dbReference type="NCBI Taxonomy" id="1115515"/>
    <lineage>
        <taxon>Bacteria</taxon>
        <taxon>Pseudomonadati</taxon>
        <taxon>Pseudomonadota</taxon>
        <taxon>Gammaproteobacteria</taxon>
        <taxon>Enterobacterales</taxon>
        <taxon>Enterobacteriaceae</taxon>
        <taxon>Pseudescherichia</taxon>
    </lineage>
</organism>
<reference evidence="1 2" key="1">
    <citation type="submission" date="2014-09" db="EMBL/GenBank/DDBJ databases">
        <title>Whole genome shotgun sequence of Escherichia vulneris NBRC 102420.</title>
        <authorList>
            <person name="Yoshida Y."/>
            <person name="Hosoyama A."/>
            <person name="Tsuchikane K."/>
            <person name="Ohji S."/>
            <person name="Ichikawa N."/>
            <person name="Kimura A."/>
            <person name="Yamazoe A."/>
            <person name="Ezaki T."/>
            <person name="Fujita N."/>
        </authorList>
    </citation>
    <scope>NUCLEOTIDE SEQUENCE [LARGE SCALE GENOMIC DNA]</scope>
    <source>
        <strain evidence="1 2">NBRC 102420</strain>
    </source>
</reference>
<gene>
    <name evidence="1" type="ORF">EV102420_08_01840</name>
</gene>
<evidence type="ECO:0000313" key="1">
    <source>
        <dbReference type="EMBL" id="GAL57721.1"/>
    </source>
</evidence>
<proteinExistence type="predicted"/>